<proteinExistence type="predicted"/>
<gene>
    <name evidence="1" type="ORF">TehO_037</name>
</gene>
<sequence length="324" mass="35373">MGYAIGTVTKGGGDDCHYQVLAIIKTLAEANGWTTLRYDTSGENKEWIGKSLGLSGEEEIFIGIRTYQSFSGDYYNFLLGCFTGYVSGNSFDSQPGAKYCGVPAHNNAITYYITMNAQRIAFMLKVGTPVYTHGYLGKFFPYSRPAEFPNPLVCAGSFNGAEAKRFSDTAQVFPYHGDTVSTQTNFYMRRLDGSWYEPAMWPFTHGSASDTQASANCIAGNVSYGCQVPANANYQVEPIILHDRVSSPSLSNNVWGELDGVYFVSGFNNAVENVVQSGGSSVVDQTGMTVLQAVEAIHLVGGRAFVMGQNINRTSWRDFVALEM</sequence>
<evidence type="ECO:0008006" key="3">
    <source>
        <dbReference type="Google" id="ProtNLM"/>
    </source>
</evidence>
<evidence type="ECO:0000313" key="2">
    <source>
        <dbReference type="Proteomes" id="UP000827604"/>
    </source>
</evidence>
<reference evidence="1 2" key="1">
    <citation type="journal article" date="2021" name="Microbiol. Resour. Announc.">
        <title>Complete Genome Sequences of Bacteriophages Kaya, Guyu, Kopi, and TehO, Which Target Clinical Strains of Pseudomonas aeruginosa.</title>
        <authorList>
            <person name="Loh B."/>
            <person name="Wang X."/>
            <person name="Hua X."/>
            <person name="Luo J."/>
            <person name="Wen T."/>
            <person name="Zhang L."/>
            <person name="Ma L."/>
            <person name="Manohar P."/>
            <person name="Nachimuthu R."/>
            <person name="Grainge I."/>
            <person name="Yu Y."/>
            <person name="Leptihn S."/>
        </authorList>
    </citation>
    <scope>NUCLEOTIDE SEQUENCE [LARGE SCALE GENOMIC DNA]</scope>
</reference>
<organism evidence="1 2">
    <name type="scientific">Pseudomonas phage TehO</name>
    <dbReference type="NCBI Taxonomy" id="2880994"/>
    <lineage>
        <taxon>Viruses</taxon>
        <taxon>Duplodnaviria</taxon>
        <taxon>Heunggongvirae</taxon>
        <taxon>Uroviricota</taxon>
        <taxon>Caudoviricetes</taxon>
        <taxon>Jondennisvirinae</taxon>
        <taxon>Septimatrevirus</taxon>
        <taxon>Septimatrevirus tehO</taxon>
    </lineage>
</organism>
<dbReference type="Proteomes" id="UP000827604">
    <property type="component" value="Segment"/>
</dbReference>
<keyword evidence="2" id="KW-1185">Reference proteome</keyword>
<evidence type="ECO:0000313" key="1">
    <source>
        <dbReference type="EMBL" id="UDF60364.1"/>
    </source>
</evidence>
<dbReference type="EMBL" id="OK330456">
    <property type="protein sequence ID" value="UDF60364.1"/>
    <property type="molecule type" value="Genomic_DNA"/>
</dbReference>
<protein>
    <recommendedName>
        <fullName evidence="3">Virion structural protein</fullName>
    </recommendedName>
</protein>
<name>A0ABY3P9L4_9CAUD</name>
<accession>A0ABY3P9L4</accession>